<dbReference type="PIRSF" id="PIRSF000099">
    <property type="entry name" value="Histidinol_dh"/>
    <property type="match status" value="1"/>
</dbReference>
<comment type="function">
    <text evidence="1 8">Catalyzes the sequential NAD-dependent oxidations of L-histidinol to L-histidinaldehyde and then to L-histidine.</text>
</comment>
<evidence type="ECO:0000256" key="5">
    <source>
        <dbReference type="ARBA" id="ARBA00022833"/>
    </source>
</evidence>
<evidence type="ECO:0000256" key="7">
    <source>
        <dbReference type="ARBA" id="ARBA00049489"/>
    </source>
</evidence>
<dbReference type="Gene3D" id="1.20.5.1300">
    <property type="match status" value="1"/>
</dbReference>
<evidence type="ECO:0000256" key="6">
    <source>
        <dbReference type="ARBA" id="ARBA00023002"/>
    </source>
</evidence>
<gene>
    <name evidence="8 11" type="primary">hisD</name>
    <name evidence="11" type="ORF">SRA_03596</name>
</gene>
<protein>
    <recommendedName>
        <fullName evidence="3 8">Histidinol dehydrogenase</fullName>
        <shortName evidence="8">HDH</shortName>
        <ecNumber evidence="3 8">1.1.1.23</ecNumber>
    </recommendedName>
</protein>
<keyword evidence="12" id="KW-1185">Reference proteome</keyword>
<keyword evidence="6 8" id="KW-0560">Oxidoreductase</keyword>
<dbReference type="SUPFAM" id="SSF53720">
    <property type="entry name" value="ALDH-like"/>
    <property type="match status" value="1"/>
</dbReference>
<dbReference type="NCBIfam" id="TIGR00069">
    <property type="entry name" value="hisD"/>
    <property type="match status" value="1"/>
</dbReference>
<keyword evidence="8" id="KW-0520">NAD</keyword>
<dbReference type="CDD" id="cd06572">
    <property type="entry name" value="Histidinol_dh"/>
    <property type="match status" value="1"/>
</dbReference>
<evidence type="ECO:0000256" key="3">
    <source>
        <dbReference type="ARBA" id="ARBA00012965"/>
    </source>
</evidence>
<feature type="binding site" evidence="8">
    <location>
        <position position="127"/>
    </location>
    <ligand>
        <name>NAD(+)</name>
        <dbReference type="ChEBI" id="CHEBI:57540"/>
    </ligand>
</feature>
<feature type="binding site" evidence="8">
    <location>
        <position position="357"/>
    </location>
    <ligand>
        <name>Zn(2+)</name>
        <dbReference type="ChEBI" id="CHEBI:29105"/>
    </ligand>
</feature>
<dbReference type="InterPro" id="IPR001692">
    <property type="entry name" value="Histidinol_DH_CS"/>
</dbReference>
<dbReference type="Proteomes" id="UP000007815">
    <property type="component" value="Unassembled WGS sequence"/>
</dbReference>
<dbReference type="EMBL" id="AJTZ01000005">
    <property type="protein sequence ID" value="EJN93587.1"/>
    <property type="molecule type" value="Genomic_DNA"/>
</dbReference>
<dbReference type="PANTHER" id="PTHR21256">
    <property type="entry name" value="HISTIDINOL DEHYDROGENASE HDH"/>
    <property type="match status" value="1"/>
</dbReference>
<feature type="binding site" evidence="8">
    <location>
        <position position="233"/>
    </location>
    <ligand>
        <name>substrate</name>
    </ligand>
</feature>
<feature type="binding site" evidence="8">
    <location>
        <position position="187"/>
    </location>
    <ligand>
        <name>NAD(+)</name>
        <dbReference type="ChEBI" id="CHEBI:57540"/>
    </ligand>
</feature>
<name>A0ABN0GT67_STRRT</name>
<comment type="cofactor">
    <cofactor evidence="8">
        <name>Zn(2+)</name>
        <dbReference type="ChEBI" id="CHEBI:29105"/>
    </cofactor>
    <text evidence="8">Binds 1 zinc ion per subunit.</text>
</comment>
<dbReference type="RefSeq" id="WP_003087673.1">
    <property type="nucleotide sequence ID" value="NZ_AJTZ01000005.1"/>
</dbReference>
<dbReference type="InterPro" id="IPR016161">
    <property type="entry name" value="Ald_DH/histidinol_DH"/>
</dbReference>
<feature type="binding site" evidence="8">
    <location>
        <position position="258"/>
    </location>
    <ligand>
        <name>substrate</name>
    </ligand>
</feature>
<accession>A0ABN0GT67</accession>
<feature type="binding site" evidence="8">
    <location>
        <position position="258"/>
    </location>
    <ligand>
        <name>Zn(2+)</name>
        <dbReference type="ChEBI" id="CHEBI:29105"/>
    </ligand>
</feature>
<dbReference type="PROSITE" id="PS00611">
    <property type="entry name" value="HISOL_DEHYDROGENASE"/>
    <property type="match status" value="1"/>
</dbReference>
<evidence type="ECO:0000256" key="2">
    <source>
        <dbReference type="ARBA" id="ARBA00010178"/>
    </source>
</evidence>
<proteinExistence type="inferred from homology"/>
<dbReference type="PRINTS" id="PR00083">
    <property type="entry name" value="HOLDHDRGNASE"/>
</dbReference>
<keyword evidence="8" id="KW-0368">Histidine biosynthesis</keyword>
<evidence type="ECO:0000313" key="11">
    <source>
        <dbReference type="EMBL" id="EJN93587.1"/>
    </source>
</evidence>
<feature type="binding site" evidence="8">
    <location>
        <position position="416"/>
    </location>
    <ligand>
        <name>Zn(2+)</name>
        <dbReference type="ChEBI" id="CHEBI:29105"/>
    </ligand>
</feature>
<feature type="active site" description="Proton acceptor" evidence="8">
    <location>
        <position position="323"/>
    </location>
</feature>
<feature type="binding site" evidence="8">
    <location>
        <position position="255"/>
    </location>
    <ligand>
        <name>substrate</name>
    </ligand>
</feature>
<feature type="binding site" evidence="8">
    <location>
        <position position="357"/>
    </location>
    <ligand>
        <name>substrate</name>
    </ligand>
</feature>
<feature type="binding site" evidence="8">
    <location>
        <position position="411"/>
    </location>
    <ligand>
        <name>substrate</name>
    </ligand>
</feature>
<comment type="caution">
    <text evidence="11">The sequence shown here is derived from an EMBL/GenBank/DDBJ whole genome shotgun (WGS) entry which is preliminary data.</text>
</comment>
<feature type="binding site" evidence="8">
    <location>
        <position position="210"/>
    </location>
    <ligand>
        <name>NAD(+)</name>
        <dbReference type="ChEBI" id="CHEBI:57540"/>
    </ligand>
</feature>
<dbReference type="GO" id="GO:0004399">
    <property type="term" value="F:histidinol dehydrogenase activity"/>
    <property type="evidence" value="ECO:0007669"/>
    <property type="project" value="UniProtKB-EC"/>
</dbReference>
<dbReference type="Gene3D" id="3.40.50.1980">
    <property type="entry name" value="Nitrogenase molybdenum iron protein domain"/>
    <property type="match status" value="2"/>
</dbReference>
<sequence>MKRLTGTNEEISKILYQEQLELSKENLDVEATVREIIERVKEEGDEALRAYSKQFDQVELSNLQVSDQVIDQAFDKIDKDVLTALQNAKANIESYHRQQLEAGFEDRPTEGVIRGQLIRPIERVGVYVPGGTAAYPSSVLMNVIPAKIAGVKEIIMITPPQKEFVPAILVAAKLAGVDKIYQVGGAQGIAALAYGTESIPKVDKITGPGNIFVATAKKQVFGLVGIDMIAGPSEIGVIADQTANPIFVAADLLSQAEHDKLARAILVTNSETLADAVGAEIEKQLQTLPRQEIARASIENNGRIIIAEDVDGMFDLMNQVAPEHLEVAMENAYDYLDKIENAGSIFLGHYTSEPIGDYYAGANHVLPTTATSRFSSALGVHDFIKRIQYTQYSKVAVNAAEKDITTLAYAEGLQAHARAIEVRNDQN</sequence>
<comment type="catalytic activity">
    <reaction evidence="7 8">
        <text>L-histidinol + 2 NAD(+) + H2O = L-histidine + 2 NADH + 3 H(+)</text>
        <dbReference type="Rhea" id="RHEA:20641"/>
        <dbReference type="ChEBI" id="CHEBI:15377"/>
        <dbReference type="ChEBI" id="CHEBI:15378"/>
        <dbReference type="ChEBI" id="CHEBI:57540"/>
        <dbReference type="ChEBI" id="CHEBI:57595"/>
        <dbReference type="ChEBI" id="CHEBI:57699"/>
        <dbReference type="ChEBI" id="CHEBI:57945"/>
        <dbReference type="EC" id="1.1.1.23"/>
    </reaction>
</comment>
<evidence type="ECO:0000256" key="4">
    <source>
        <dbReference type="ARBA" id="ARBA00022723"/>
    </source>
</evidence>
<feature type="active site" description="Proton acceptor" evidence="8">
    <location>
        <position position="324"/>
    </location>
</feature>
<keyword evidence="4 8" id="KW-0479">Metal-binding</keyword>
<dbReference type="EC" id="1.1.1.23" evidence="3 8"/>
<dbReference type="InterPro" id="IPR012131">
    <property type="entry name" value="Hstdl_DH"/>
</dbReference>
<evidence type="ECO:0000256" key="1">
    <source>
        <dbReference type="ARBA" id="ARBA00003850"/>
    </source>
</evidence>
<dbReference type="PANTHER" id="PTHR21256:SF2">
    <property type="entry name" value="HISTIDINE BIOSYNTHESIS TRIFUNCTIONAL PROTEIN"/>
    <property type="match status" value="1"/>
</dbReference>
<evidence type="ECO:0000256" key="10">
    <source>
        <dbReference type="RuleBase" id="RU004175"/>
    </source>
</evidence>
<comment type="similarity">
    <text evidence="2 8 9 10">Belongs to the histidinol dehydrogenase family.</text>
</comment>
<evidence type="ECO:0000256" key="8">
    <source>
        <dbReference type="HAMAP-Rule" id="MF_01024"/>
    </source>
</evidence>
<feature type="binding site" evidence="8">
    <location>
        <position position="324"/>
    </location>
    <ligand>
        <name>substrate</name>
    </ligand>
</feature>
<reference evidence="11 12" key="1">
    <citation type="submission" date="2009-12" db="EMBL/GenBank/DDBJ databases">
        <authorList>
            <person name="Lefebure T."/>
            <person name="Cornejo O.E."/>
            <person name="Pavinski Bitar P.D."/>
            <person name="Lang P."/>
            <person name="Stanhope M.J."/>
        </authorList>
    </citation>
    <scope>NUCLEOTIDE SEQUENCE [LARGE SCALE GENOMIC DNA]</scope>
    <source>
        <strain evidence="11 12">FA-1</strain>
    </source>
</reference>
<feature type="binding site" evidence="8">
    <location>
        <position position="255"/>
    </location>
    <ligand>
        <name>Zn(2+)</name>
        <dbReference type="ChEBI" id="CHEBI:29105"/>
    </ligand>
</feature>
<dbReference type="InterPro" id="IPR022695">
    <property type="entry name" value="Histidinol_DH_monofunct"/>
</dbReference>
<feature type="binding site" evidence="8">
    <location>
        <position position="416"/>
    </location>
    <ligand>
        <name>substrate</name>
    </ligand>
</feature>
<dbReference type="HAMAP" id="MF_01024">
    <property type="entry name" value="HisD"/>
    <property type="match status" value="1"/>
</dbReference>
<keyword evidence="5 8" id="KW-0862">Zinc</keyword>
<organism evidence="11 12">
    <name type="scientific">Streptococcus ratti FA-1 = DSM 20564</name>
    <dbReference type="NCBI Taxonomy" id="699248"/>
    <lineage>
        <taxon>Bacteria</taxon>
        <taxon>Bacillati</taxon>
        <taxon>Bacillota</taxon>
        <taxon>Bacilli</taxon>
        <taxon>Lactobacillales</taxon>
        <taxon>Streptococcaceae</taxon>
        <taxon>Streptococcus</taxon>
    </lineage>
</organism>
<comment type="pathway">
    <text evidence="8">Amino-acid biosynthesis; L-histidine biosynthesis; L-histidine from 5-phospho-alpha-D-ribose 1-diphosphate: step 9/9.</text>
</comment>
<dbReference type="Pfam" id="PF00815">
    <property type="entry name" value="Histidinol_dh"/>
    <property type="match status" value="1"/>
</dbReference>
<evidence type="ECO:0000313" key="12">
    <source>
        <dbReference type="Proteomes" id="UP000007815"/>
    </source>
</evidence>
<keyword evidence="8" id="KW-0028">Amino-acid biosynthesis</keyword>
<evidence type="ECO:0000256" key="9">
    <source>
        <dbReference type="PIRNR" id="PIRNR000099"/>
    </source>
</evidence>